<protein>
    <submittedName>
        <fullName evidence="1">Uncharacterized protein</fullName>
    </submittedName>
</protein>
<sequence>MIQDILQAHLNYLTRLVSFTMSEAAATKEQLDEN</sequence>
<proteinExistence type="predicted"/>
<gene>
    <name evidence="1" type="ORF">POCTA_138.1.T1000029</name>
</gene>
<reference evidence="1" key="1">
    <citation type="submission" date="2021-01" db="EMBL/GenBank/DDBJ databases">
        <authorList>
            <consortium name="Genoscope - CEA"/>
            <person name="William W."/>
        </authorList>
    </citation>
    <scope>NUCLEOTIDE SEQUENCE</scope>
</reference>
<dbReference type="EMBL" id="CAJJDP010000100">
    <property type="protein sequence ID" value="CAD8191499.1"/>
    <property type="molecule type" value="Genomic_DNA"/>
</dbReference>
<evidence type="ECO:0000313" key="2">
    <source>
        <dbReference type="Proteomes" id="UP000683925"/>
    </source>
</evidence>
<comment type="caution">
    <text evidence="1">The sequence shown here is derived from an EMBL/GenBank/DDBJ whole genome shotgun (WGS) entry which is preliminary data.</text>
</comment>
<organism evidence="1 2">
    <name type="scientific">Paramecium octaurelia</name>
    <dbReference type="NCBI Taxonomy" id="43137"/>
    <lineage>
        <taxon>Eukaryota</taxon>
        <taxon>Sar</taxon>
        <taxon>Alveolata</taxon>
        <taxon>Ciliophora</taxon>
        <taxon>Intramacronucleata</taxon>
        <taxon>Oligohymenophorea</taxon>
        <taxon>Peniculida</taxon>
        <taxon>Parameciidae</taxon>
        <taxon>Paramecium</taxon>
    </lineage>
</organism>
<dbReference type="AlphaFoldDB" id="A0A8S1WTL6"/>
<keyword evidence="2" id="KW-1185">Reference proteome</keyword>
<name>A0A8S1WTL6_PAROT</name>
<dbReference type="Proteomes" id="UP000683925">
    <property type="component" value="Unassembled WGS sequence"/>
</dbReference>
<accession>A0A8S1WTL6</accession>
<evidence type="ECO:0000313" key="1">
    <source>
        <dbReference type="EMBL" id="CAD8191499.1"/>
    </source>
</evidence>